<dbReference type="SUPFAM" id="SSF51445">
    <property type="entry name" value="(Trans)glycosidases"/>
    <property type="match status" value="2"/>
</dbReference>
<protein>
    <submittedName>
        <fullName evidence="1">Uncharacterized protein</fullName>
    </submittedName>
</protein>
<dbReference type="KEGG" id="mng:MNEG_3478"/>
<dbReference type="InterPro" id="IPR017853">
    <property type="entry name" value="GH"/>
</dbReference>
<dbReference type="Gene3D" id="3.20.20.80">
    <property type="entry name" value="Glycosidases"/>
    <property type="match status" value="1"/>
</dbReference>
<dbReference type="EMBL" id="KK100658">
    <property type="protein sequence ID" value="KIZ04477.1"/>
    <property type="molecule type" value="Genomic_DNA"/>
</dbReference>
<dbReference type="AlphaFoldDB" id="A0A0D2MVD9"/>
<organism evidence="1 2">
    <name type="scientific">Monoraphidium neglectum</name>
    <dbReference type="NCBI Taxonomy" id="145388"/>
    <lineage>
        <taxon>Eukaryota</taxon>
        <taxon>Viridiplantae</taxon>
        <taxon>Chlorophyta</taxon>
        <taxon>core chlorophytes</taxon>
        <taxon>Chlorophyceae</taxon>
        <taxon>CS clade</taxon>
        <taxon>Sphaeropleales</taxon>
        <taxon>Selenastraceae</taxon>
        <taxon>Monoraphidium</taxon>
    </lineage>
</organism>
<dbReference type="PROSITE" id="PS51257">
    <property type="entry name" value="PROKAR_LIPOPROTEIN"/>
    <property type="match status" value="1"/>
</dbReference>
<dbReference type="Proteomes" id="UP000054498">
    <property type="component" value="Unassembled WGS sequence"/>
</dbReference>
<evidence type="ECO:0000313" key="2">
    <source>
        <dbReference type="Proteomes" id="UP000054498"/>
    </source>
</evidence>
<name>A0A0D2MVD9_9CHLO</name>
<sequence>MMFKPGAWCFPDPAPFVQSCCTLGFACLKDTGSLFGHSCQQLQDSKLNYTFASSYGECKNKVAPGDQCGARRAARGGVAAGASGGAWYRRGGGGRAPQRLPAGVVGCGGGGQCIKWNTCANTGPWVNFCCPDGFSCQPGSQDYRVWTCSADVTAGPPVDDAAELLQYPPRKLPEGSCTCRTDANEERVPTACPSPWSTPAGTDQVATPIKVGKKGRFYSTETGQDVVLHGVNWYGWSVGQFNFDGLWAFCDDNFTASTPPCQQDGEIPPHYPYPAIGAAGIQRLGGIRFWGKRTMTNDFATVIYRMKLLGFNSVRIPFSFADLNKDIPPPSTGKTEFFPCMIDPDSTIAWGKTIDPALAKLVADQGLTGKFDFPRYTGPQHPPPKVKGSPQCNLPWSAPFTPSYRGGQGQLNLTMCNWYLPQGPNVPAIQRLLWQVQYVVSQGMYAVLTFSSARDPEPNVASPQLFTRNWQNLWRMLADLPQYKHMKGRVLADLATDPSRWGCQVREFARAAGAPAGSQWDKTCAPAGASGPACAPGAWLYASAASAIHAVDGDVPVLIEGMGQDQQRGKFASCASGYFPGLKWGDGFITNGPTVSRYNLSNPSGMFAYEEFKKIGPFAINKAAMPNQASAGRHNTPAASPLCTAPAETCPRASVVVSPHLYPASITGVPAETEDQDDEITWKWDISWGWKSLGLDKTSKGEALRDVGLLIGEFGAADGGDNGVANADTTSYSARDAKWLKLLSRYLNGLSWQNGPASWMWWSWNANSGDTKGIVGPLTTWREVQWTKIRMLTREFGLVPWYCKYVSSEFCETVTWQ</sequence>
<proteinExistence type="predicted"/>
<evidence type="ECO:0000313" key="1">
    <source>
        <dbReference type="EMBL" id="KIZ04477.1"/>
    </source>
</evidence>
<keyword evidence="2" id="KW-1185">Reference proteome</keyword>
<dbReference type="OrthoDB" id="532057at2759"/>
<reference evidence="1 2" key="1">
    <citation type="journal article" date="2013" name="BMC Genomics">
        <title>Reconstruction of the lipid metabolism for the microalga Monoraphidium neglectum from its genome sequence reveals characteristics suitable for biofuel production.</title>
        <authorList>
            <person name="Bogen C."/>
            <person name="Al-Dilaimi A."/>
            <person name="Albersmeier A."/>
            <person name="Wichmann J."/>
            <person name="Grundmann M."/>
            <person name="Rupp O."/>
            <person name="Lauersen K.J."/>
            <person name="Blifernez-Klassen O."/>
            <person name="Kalinowski J."/>
            <person name="Goesmann A."/>
            <person name="Mussgnug J.H."/>
            <person name="Kruse O."/>
        </authorList>
    </citation>
    <scope>NUCLEOTIDE SEQUENCE [LARGE SCALE GENOMIC DNA]</scope>
    <source>
        <strain evidence="1 2">SAG 48.87</strain>
    </source>
</reference>
<dbReference type="GeneID" id="25736356"/>
<gene>
    <name evidence="1" type="ORF">MNEG_3478</name>
</gene>
<dbReference type="RefSeq" id="XP_013903496.1">
    <property type="nucleotide sequence ID" value="XM_014048042.1"/>
</dbReference>
<accession>A0A0D2MVD9</accession>